<evidence type="ECO:0000313" key="3">
    <source>
        <dbReference type="EMBL" id="KAJ9632651.1"/>
    </source>
</evidence>
<dbReference type="AntiFam" id="ANF00042">
    <property type="entry name" value="Antisense to RNaseP"/>
</dbReference>
<organism evidence="3">
    <name type="scientific">Knufia peltigerae</name>
    <dbReference type="NCBI Taxonomy" id="1002370"/>
    <lineage>
        <taxon>Eukaryota</taxon>
        <taxon>Fungi</taxon>
        <taxon>Dikarya</taxon>
        <taxon>Ascomycota</taxon>
        <taxon>Pezizomycotina</taxon>
        <taxon>Eurotiomycetes</taxon>
        <taxon>Chaetothyriomycetidae</taxon>
        <taxon>Chaetothyriales</taxon>
        <taxon>Trichomeriaceae</taxon>
        <taxon>Knufia</taxon>
    </lineage>
</organism>
<dbReference type="AlphaFoldDB" id="A0AA38Y146"/>
<keyword evidence="1" id="KW-1133">Transmembrane helix</keyword>
<evidence type="ECO:0000259" key="2">
    <source>
        <dbReference type="PROSITE" id="PS51549"/>
    </source>
</evidence>
<dbReference type="AntiFam" id="ANF00041">
    <property type="entry name" value="Antisense to RNaseP"/>
</dbReference>
<name>A0AA38Y146_9EURO</name>
<dbReference type="InterPro" id="IPR019545">
    <property type="entry name" value="DM13_domain"/>
</dbReference>
<dbReference type="PROSITE" id="PS51549">
    <property type="entry name" value="DM13"/>
    <property type="match status" value="1"/>
</dbReference>
<feature type="transmembrane region" description="Helical" evidence="1">
    <location>
        <begin position="15"/>
        <end position="37"/>
    </location>
</feature>
<keyword evidence="1" id="KW-0812">Transmembrane</keyword>
<comment type="caution">
    <text evidence="3">The sequence shown here is derived from an EMBL/GenBank/DDBJ whole genome shotgun (WGS) entry which is preliminary data.</text>
</comment>
<reference evidence="3" key="1">
    <citation type="submission" date="2022-10" db="EMBL/GenBank/DDBJ databases">
        <title>Culturing micro-colonial fungi from biological soil crusts in the Mojave desert and describing Neophaeococcomyces mojavensis, and introducing the new genera and species Taxawa tesnikishii.</title>
        <authorList>
            <person name="Kurbessoian T."/>
            <person name="Stajich J.E."/>
        </authorList>
    </citation>
    <scope>NUCLEOTIDE SEQUENCE</scope>
    <source>
        <strain evidence="3">TK_35</strain>
    </source>
</reference>
<proteinExistence type="predicted"/>
<dbReference type="Pfam" id="PF10517">
    <property type="entry name" value="DM13"/>
    <property type="match status" value="1"/>
</dbReference>
<evidence type="ECO:0000256" key="1">
    <source>
        <dbReference type="SAM" id="Phobius"/>
    </source>
</evidence>
<accession>A0AA38Y146</accession>
<dbReference type="EMBL" id="JAPDRN010000054">
    <property type="protein sequence ID" value="KAJ9632651.1"/>
    <property type="molecule type" value="Genomic_DNA"/>
</dbReference>
<sequence length="328" mass="35410">MPRDPHPQGGPMRRILILLTTHVLTLGLGFGLGVYLLPILIAPDDPPVEQVQTAMADATYRTTFRRDLKGSDAVHWAEGKVSVSARQVAFDGKMGPGPDYKVYLVHDFVDNKADFLKIKDKAQRIGEVKTFNRFLVDVPANVDVDEFTTVVVWPDIIRVVPAAGRQPLDPRTGHAAAGQRPALPDPRYAWIHVDGMKGRSRPISRVLSWTVIPLGVTSPQRSSNLPGSNAGRAKGSLFGLAPGGVCRTGLLPDSRCALTAPFHPYRPSEEDVGGIFLLHFPSACAAQALPGTLPYGARTFLGTPEGMTRLSGRLRRAHSTARAPALPG</sequence>
<gene>
    <name evidence="3" type="ORF">H2204_007738</name>
</gene>
<keyword evidence="1" id="KW-0472">Membrane</keyword>
<protein>
    <recommendedName>
        <fullName evidence="2">DM13 domain-containing protein</fullName>
    </recommendedName>
</protein>
<feature type="domain" description="DM13" evidence="2">
    <location>
        <begin position="62"/>
        <end position="167"/>
    </location>
</feature>